<dbReference type="AlphaFoldDB" id="A0A844G4M5"/>
<dbReference type="RefSeq" id="WP_154418968.1">
    <property type="nucleotide sequence ID" value="NZ_VUNS01000013.1"/>
</dbReference>
<dbReference type="GO" id="GO:0032259">
    <property type="term" value="P:methylation"/>
    <property type="evidence" value="ECO:0007669"/>
    <property type="project" value="UniProtKB-KW"/>
</dbReference>
<comment type="caution">
    <text evidence="1">The sequence shown here is derived from an EMBL/GenBank/DDBJ whole genome shotgun (WGS) entry which is preliminary data.</text>
</comment>
<proteinExistence type="predicted"/>
<dbReference type="CDD" id="cd02440">
    <property type="entry name" value="AdoMet_MTases"/>
    <property type="match status" value="1"/>
</dbReference>
<dbReference type="Gene3D" id="3.40.50.150">
    <property type="entry name" value="Vaccinia Virus protein VP39"/>
    <property type="match status" value="1"/>
</dbReference>
<dbReference type="InterPro" id="IPR029063">
    <property type="entry name" value="SAM-dependent_MTases_sf"/>
</dbReference>
<keyword evidence="1" id="KW-0489">Methyltransferase</keyword>
<accession>A0A844G4M5</accession>
<dbReference type="SUPFAM" id="SSF53335">
    <property type="entry name" value="S-adenosyl-L-methionine-dependent methyltransferases"/>
    <property type="match status" value="1"/>
</dbReference>
<keyword evidence="2" id="KW-1185">Reference proteome</keyword>
<sequence length="464" mass="52402">MGETRNAGSFRDPSGTVFVAADGSILRSVNPVYRENYERFCSSGLRERLCRDGLLVPFREADELVEPGSFKTLKAEKIEFVSYPYEWSFGQLKDAALLTLEIQRIALEHNMMLKDASAYNVQFRRGRPVFIDLLSFETADDRPWSAYGQFCSHFLAPLALMAKRDAGFNAVMAEYLDGIPLELASKLLPWKSRFSPGLLFHIHLHAKMQRRHQDGRAAAEKTKRVRVSVGSKIAFAESLRSLVRSLKLPESKTEWGDYYSDTNYGDAAFAAKKELVAQTAEELRPRRVLDLGANTGVFSRLASRDGNLVVAADIDPVAVDRHYRFLKRGKIADVLPLRIDLANPSPAIGWDNRERDSFFSRCDFDLVMALALVHHLAITHNVPLPMIAGTLAGLGRTLLIEFVPKEDSQVRRLLSTREDIFPNYHADGFLAAFEPYFELRRRTLIPGTKRELFVFRKRGTDGAL</sequence>
<dbReference type="GO" id="GO:0008168">
    <property type="term" value="F:methyltransferase activity"/>
    <property type="evidence" value="ECO:0007669"/>
    <property type="project" value="UniProtKB-KW"/>
</dbReference>
<dbReference type="EMBL" id="VUNS01000013">
    <property type="protein sequence ID" value="MST97862.1"/>
    <property type="molecule type" value="Genomic_DNA"/>
</dbReference>
<name>A0A844G4M5_9BACT</name>
<keyword evidence="1" id="KW-0808">Transferase</keyword>
<dbReference type="Proteomes" id="UP000435649">
    <property type="component" value="Unassembled WGS sequence"/>
</dbReference>
<evidence type="ECO:0000313" key="2">
    <source>
        <dbReference type="Proteomes" id="UP000435649"/>
    </source>
</evidence>
<evidence type="ECO:0000313" key="1">
    <source>
        <dbReference type="EMBL" id="MST97862.1"/>
    </source>
</evidence>
<organism evidence="1 2">
    <name type="scientific">Victivallis lenta</name>
    <dbReference type="NCBI Taxonomy" id="2606640"/>
    <lineage>
        <taxon>Bacteria</taxon>
        <taxon>Pseudomonadati</taxon>
        <taxon>Lentisphaerota</taxon>
        <taxon>Lentisphaeria</taxon>
        <taxon>Victivallales</taxon>
        <taxon>Victivallaceae</taxon>
        <taxon>Victivallis</taxon>
    </lineage>
</organism>
<reference evidence="1 2" key="1">
    <citation type="submission" date="2019-08" db="EMBL/GenBank/DDBJ databases">
        <title>In-depth cultivation of the pig gut microbiome towards novel bacterial diversity and tailored functional studies.</title>
        <authorList>
            <person name="Wylensek D."/>
            <person name="Hitch T.C.A."/>
            <person name="Clavel T."/>
        </authorList>
    </citation>
    <scope>NUCLEOTIDE SEQUENCE [LARGE SCALE GENOMIC DNA]</scope>
    <source>
        <strain evidence="1 2">BBE-744-WT-12</strain>
    </source>
</reference>
<gene>
    <name evidence="1" type="ORF">FYJ85_12525</name>
</gene>
<protein>
    <submittedName>
        <fullName evidence="1">SAM-dependent methyltransferase</fullName>
    </submittedName>
</protein>